<keyword evidence="4 18" id="KW-0762">Sugar transport</keyword>
<comment type="subcellular location">
    <subcellularLocation>
        <location evidence="1">Cell membrane</location>
        <topology evidence="1">Multi-pass membrane protein</topology>
    </subcellularLocation>
</comment>
<dbReference type="InterPro" id="IPR036878">
    <property type="entry name" value="Glu_permease_IIB"/>
</dbReference>
<dbReference type="PROSITE" id="PS51098">
    <property type="entry name" value="PTS_EIIB_TYPE_1"/>
    <property type="match status" value="1"/>
</dbReference>
<dbReference type="SUPFAM" id="SSF55604">
    <property type="entry name" value="Glucose permease domain IIB"/>
    <property type="match status" value="1"/>
</dbReference>
<evidence type="ECO:0000259" key="16">
    <source>
        <dbReference type="PROSITE" id="PS51098"/>
    </source>
</evidence>
<keyword evidence="7 15" id="KW-0812">Transmembrane</keyword>
<dbReference type="KEGG" id="nba:CUN60_10135"/>
<protein>
    <recommendedName>
        <fullName evidence="11">PTS system N-acetylmuramic acid-specific EIIBC component</fullName>
        <ecNumber evidence="10">2.7.1.192</ecNumber>
    </recommendedName>
    <alternativeName>
        <fullName evidence="12">EIIBC-MurNAc</fullName>
    </alternativeName>
</protein>
<keyword evidence="2" id="KW-0813">Transport</keyword>
<dbReference type="GO" id="GO:0005886">
    <property type="term" value="C:plasma membrane"/>
    <property type="evidence" value="ECO:0007669"/>
    <property type="project" value="UniProtKB-SubCell"/>
</dbReference>
<dbReference type="InterPro" id="IPR001996">
    <property type="entry name" value="PTS_IIB_1"/>
</dbReference>
<dbReference type="InterPro" id="IPR013013">
    <property type="entry name" value="PTS_EIIC_1"/>
</dbReference>
<proteinExistence type="predicted"/>
<keyword evidence="8 15" id="KW-1133">Transmembrane helix</keyword>
<feature type="domain" description="PTS EIIB type-1" evidence="16">
    <location>
        <begin position="1"/>
        <end position="61"/>
    </location>
</feature>
<evidence type="ECO:0000256" key="11">
    <source>
        <dbReference type="ARBA" id="ARBA00040399"/>
    </source>
</evidence>
<dbReference type="GO" id="GO:0090588">
    <property type="term" value="F:protein-phosphocysteine-N-acetylmuramate phosphotransferase system transporter activity"/>
    <property type="evidence" value="ECO:0007669"/>
    <property type="project" value="TreeGrafter"/>
</dbReference>
<comment type="catalytic activity">
    <reaction evidence="13">
        <text>N-acetyl-beta-D-muramate(out) + N(pros)-phospho-L-histidyl-[protein] = N-acetyl-beta-D-muramate 6-phosphate(in) + L-histidyl-[protein]</text>
        <dbReference type="Rhea" id="RHEA:33399"/>
        <dbReference type="Rhea" id="RHEA-COMP:9745"/>
        <dbReference type="Rhea" id="RHEA-COMP:9746"/>
        <dbReference type="ChEBI" id="CHEBI:29979"/>
        <dbReference type="ChEBI" id="CHEBI:58721"/>
        <dbReference type="ChEBI" id="CHEBI:64837"/>
        <dbReference type="ChEBI" id="CHEBI:64848"/>
        <dbReference type="EC" id="2.7.1.192"/>
    </reaction>
</comment>
<evidence type="ECO:0000313" key="18">
    <source>
        <dbReference type="EMBL" id="AUR53190.1"/>
    </source>
</evidence>
<evidence type="ECO:0000259" key="17">
    <source>
        <dbReference type="PROSITE" id="PS51103"/>
    </source>
</evidence>
<feature type="transmembrane region" description="Helical" evidence="15">
    <location>
        <begin position="170"/>
        <end position="187"/>
    </location>
</feature>
<dbReference type="Proteomes" id="UP000236655">
    <property type="component" value="Chromosome"/>
</dbReference>
<evidence type="ECO:0000256" key="8">
    <source>
        <dbReference type="ARBA" id="ARBA00022989"/>
    </source>
</evidence>
<feature type="transmembrane region" description="Helical" evidence="15">
    <location>
        <begin position="231"/>
        <end position="255"/>
    </location>
</feature>
<feature type="domain" description="PTS EIIC type-1" evidence="17">
    <location>
        <begin position="98"/>
        <end position="440"/>
    </location>
</feature>
<keyword evidence="3" id="KW-1003">Cell membrane</keyword>
<evidence type="ECO:0000256" key="4">
    <source>
        <dbReference type="ARBA" id="ARBA00022597"/>
    </source>
</evidence>
<dbReference type="InterPro" id="IPR050558">
    <property type="entry name" value="PTS_Sugar-Specific_Components"/>
</dbReference>
<keyword evidence="9 15" id="KW-0472">Membrane</keyword>
<dbReference type="PANTHER" id="PTHR30175:SF3">
    <property type="entry name" value="PTS SYSTEM N-ACETYLMURAMIC ACID-SPECIFIC EIIBC COMPONENT"/>
    <property type="match status" value="1"/>
</dbReference>
<evidence type="ECO:0000256" key="1">
    <source>
        <dbReference type="ARBA" id="ARBA00004651"/>
    </source>
</evidence>
<feature type="transmembrane region" description="Helical" evidence="15">
    <location>
        <begin position="411"/>
        <end position="434"/>
    </location>
</feature>
<evidence type="ECO:0000256" key="12">
    <source>
        <dbReference type="ARBA" id="ARBA00043021"/>
    </source>
</evidence>
<keyword evidence="5" id="KW-0808">Transferase</keyword>
<evidence type="ECO:0000256" key="15">
    <source>
        <dbReference type="SAM" id="Phobius"/>
    </source>
</evidence>
<evidence type="ECO:0000256" key="5">
    <source>
        <dbReference type="ARBA" id="ARBA00022679"/>
    </source>
</evidence>
<dbReference type="Gene3D" id="3.30.1360.60">
    <property type="entry name" value="Glucose permease domain IIB"/>
    <property type="match status" value="1"/>
</dbReference>
<evidence type="ECO:0000256" key="7">
    <source>
        <dbReference type="ARBA" id="ARBA00022692"/>
    </source>
</evidence>
<evidence type="ECO:0000256" key="9">
    <source>
        <dbReference type="ARBA" id="ARBA00023136"/>
    </source>
</evidence>
<sequence>MTRLRISVADKGLVSIDALKKIEGVLGIVDASDQIQIIIGPGKVNQVYDALMPLLAKMPKFDKNSANTAKSATNSVDALSIKEKLKQKNATPFKLFLKKLANIFIPMIPAFIGCGLILGIVNIIIKSTSPEMFGGVTFDKTTLGAIFKMIGSGITFGLALFVGLNASKEFGGTPILGGVLAAVLNMPELNNITVFGEHAIPGRGGVIAVLLVAILAAYLERYLRKIIPSSLDLFVTPTLVLLISGFAAIFVLQPIGGFLSDAITNGCKLAVEHGGILTGFILSAAFLPLVMTGLHQGLIPIHAELIQTTGVTVLLPILAMAGAGQVGAALAVWFKTDNEKLKHIIKSSIVVGFLGVGEPLIYGVTLPLFKPFLAACIGGGIGGAFVAAFKLGATGIGISGIPLALLIQNGIMLYLVGILLAYAGGFIATLLIGFDDSIIE</sequence>
<dbReference type="AlphaFoldDB" id="A0A2I7N9P5"/>
<keyword evidence="6" id="KW-0598">Phosphotransferase system</keyword>
<keyword evidence="19" id="KW-1185">Reference proteome</keyword>
<dbReference type="PROSITE" id="PS51103">
    <property type="entry name" value="PTS_EIIC_TYPE_1"/>
    <property type="match status" value="1"/>
</dbReference>
<dbReference type="OrthoDB" id="7571469at2"/>
<comment type="caution">
    <text evidence="14">Lacks conserved residue(s) required for the propagation of feature annotation.</text>
</comment>
<feature type="transmembrane region" description="Helical" evidence="15">
    <location>
        <begin position="145"/>
        <end position="163"/>
    </location>
</feature>
<evidence type="ECO:0000256" key="14">
    <source>
        <dbReference type="PROSITE-ProRule" id="PRU00421"/>
    </source>
</evidence>
<feature type="transmembrane region" description="Helical" evidence="15">
    <location>
        <begin position="275"/>
        <end position="299"/>
    </location>
</feature>
<dbReference type="EC" id="2.7.1.192" evidence="10"/>
<name>A0A2I7N9P5_9NEIS</name>
<evidence type="ECO:0000313" key="19">
    <source>
        <dbReference type="Proteomes" id="UP000236655"/>
    </source>
</evidence>
<accession>A0A2I7N9P5</accession>
<feature type="transmembrane region" description="Helical" evidence="15">
    <location>
        <begin position="311"/>
        <end position="334"/>
    </location>
</feature>
<feature type="transmembrane region" description="Helical" evidence="15">
    <location>
        <begin position="199"/>
        <end position="219"/>
    </location>
</feature>
<reference evidence="19" key="1">
    <citation type="submission" date="2017-11" db="EMBL/GenBank/DDBJ databases">
        <authorList>
            <person name="Chan K.G."/>
            <person name="Lee L.S."/>
        </authorList>
    </citation>
    <scope>NUCLEOTIDE SEQUENCE [LARGE SCALE GENOMIC DNA]</scope>
    <source>
        <strain evidence="19">DSM 100970</strain>
    </source>
</reference>
<evidence type="ECO:0000256" key="13">
    <source>
        <dbReference type="ARBA" id="ARBA00048265"/>
    </source>
</evidence>
<organism evidence="18 19">
    <name type="scientific">Aquella oligotrophica</name>
    <dbReference type="NCBI Taxonomy" id="2067065"/>
    <lineage>
        <taxon>Bacteria</taxon>
        <taxon>Pseudomonadati</taxon>
        <taxon>Pseudomonadota</taxon>
        <taxon>Betaproteobacteria</taxon>
        <taxon>Neisseriales</taxon>
        <taxon>Neisseriaceae</taxon>
        <taxon>Aquella</taxon>
    </lineage>
</organism>
<evidence type="ECO:0000256" key="6">
    <source>
        <dbReference type="ARBA" id="ARBA00022683"/>
    </source>
</evidence>
<dbReference type="InterPro" id="IPR003352">
    <property type="entry name" value="PTS_EIIC"/>
</dbReference>
<dbReference type="EMBL" id="CP024847">
    <property type="protein sequence ID" value="AUR53190.1"/>
    <property type="molecule type" value="Genomic_DNA"/>
</dbReference>
<gene>
    <name evidence="18" type="ORF">CUN60_10135</name>
</gene>
<feature type="transmembrane region" description="Helical" evidence="15">
    <location>
        <begin position="349"/>
        <end position="369"/>
    </location>
</feature>
<evidence type="ECO:0000256" key="3">
    <source>
        <dbReference type="ARBA" id="ARBA00022475"/>
    </source>
</evidence>
<evidence type="ECO:0000256" key="2">
    <source>
        <dbReference type="ARBA" id="ARBA00022448"/>
    </source>
</evidence>
<feature type="transmembrane region" description="Helical" evidence="15">
    <location>
        <begin position="381"/>
        <end position="405"/>
    </location>
</feature>
<dbReference type="PANTHER" id="PTHR30175">
    <property type="entry name" value="PHOSPHOTRANSFERASE SYSTEM TRANSPORT PROTEIN"/>
    <property type="match status" value="1"/>
</dbReference>
<evidence type="ECO:0000256" key="10">
    <source>
        <dbReference type="ARBA" id="ARBA00039021"/>
    </source>
</evidence>
<feature type="transmembrane region" description="Helical" evidence="15">
    <location>
        <begin position="103"/>
        <end position="125"/>
    </location>
</feature>
<dbReference type="Pfam" id="PF02378">
    <property type="entry name" value="PTS_EIIC"/>
    <property type="match status" value="1"/>
</dbReference>
<dbReference type="GO" id="GO:0008982">
    <property type="term" value="F:protein-N(PI)-phosphohistidine-sugar phosphotransferase activity"/>
    <property type="evidence" value="ECO:0007669"/>
    <property type="project" value="InterPro"/>
</dbReference>
<dbReference type="GO" id="GO:0009401">
    <property type="term" value="P:phosphoenolpyruvate-dependent sugar phosphotransferase system"/>
    <property type="evidence" value="ECO:0007669"/>
    <property type="project" value="UniProtKB-KW"/>
</dbReference>